<evidence type="ECO:0000256" key="1">
    <source>
        <dbReference type="ARBA" id="ARBA00004370"/>
    </source>
</evidence>
<dbReference type="EMBL" id="JAMFTS010000003">
    <property type="protein sequence ID" value="KAJ4778648.1"/>
    <property type="molecule type" value="Genomic_DNA"/>
</dbReference>
<comment type="subcellular location">
    <subcellularLocation>
        <location evidence="1">Membrane</location>
    </subcellularLocation>
</comment>
<dbReference type="InterPro" id="IPR000612">
    <property type="entry name" value="PMP3"/>
</dbReference>
<evidence type="ECO:0000313" key="8">
    <source>
        <dbReference type="Proteomes" id="UP001140206"/>
    </source>
</evidence>
<sequence>MGFTASRADGPFRKEIQCNLLTGHYGLHCFNVICGLFGADHVITSSVFRFFSAILIDSFFNTLGFALFPDWPPSQISESRERERVMASDRCCTFLEILLAIVLPPLGVFLHYGCCSMEFCICLLLTILGYLPGIIYAIYVLVATQPDRYYRRGYSEPLV</sequence>
<evidence type="ECO:0000256" key="3">
    <source>
        <dbReference type="ARBA" id="ARBA00022692"/>
    </source>
</evidence>
<keyword evidence="8" id="KW-1185">Reference proteome</keyword>
<feature type="transmembrane region" description="Helical" evidence="6">
    <location>
        <begin position="116"/>
        <end position="142"/>
    </location>
</feature>
<name>A0AAV8EBN8_9POAL</name>
<feature type="transmembrane region" description="Helical" evidence="6">
    <location>
        <begin position="92"/>
        <end position="110"/>
    </location>
</feature>
<reference evidence="7" key="1">
    <citation type="submission" date="2022-08" db="EMBL/GenBank/DDBJ databases">
        <authorList>
            <person name="Marques A."/>
        </authorList>
    </citation>
    <scope>NUCLEOTIDE SEQUENCE</scope>
    <source>
        <strain evidence="7">RhyPub2mFocal</strain>
        <tissue evidence="7">Leaves</tissue>
    </source>
</reference>
<keyword evidence="3 6" id="KW-0812">Transmembrane</keyword>
<evidence type="ECO:0000256" key="4">
    <source>
        <dbReference type="ARBA" id="ARBA00022989"/>
    </source>
</evidence>
<dbReference type="GO" id="GO:0016020">
    <property type="term" value="C:membrane"/>
    <property type="evidence" value="ECO:0007669"/>
    <property type="project" value="UniProtKB-SubCell"/>
</dbReference>
<dbReference type="AlphaFoldDB" id="A0AAV8EBN8"/>
<keyword evidence="4 6" id="KW-1133">Transmembrane helix</keyword>
<protein>
    <submittedName>
        <fullName evidence="7">Low temperature and salt responsive protein</fullName>
    </submittedName>
</protein>
<organism evidence="7 8">
    <name type="scientific">Rhynchospora pubera</name>
    <dbReference type="NCBI Taxonomy" id="906938"/>
    <lineage>
        <taxon>Eukaryota</taxon>
        <taxon>Viridiplantae</taxon>
        <taxon>Streptophyta</taxon>
        <taxon>Embryophyta</taxon>
        <taxon>Tracheophyta</taxon>
        <taxon>Spermatophyta</taxon>
        <taxon>Magnoliopsida</taxon>
        <taxon>Liliopsida</taxon>
        <taxon>Poales</taxon>
        <taxon>Cyperaceae</taxon>
        <taxon>Cyperoideae</taxon>
        <taxon>Rhynchosporeae</taxon>
        <taxon>Rhynchospora</taxon>
    </lineage>
</organism>
<evidence type="ECO:0000256" key="5">
    <source>
        <dbReference type="ARBA" id="ARBA00023136"/>
    </source>
</evidence>
<feature type="transmembrane region" description="Helical" evidence="6">
    <location>
        <begin position="50"/>
        <end position="71"/>
    </location>
</feature>
<dbReference type="PANTHER" id="PTHR21659">
    <property type="entry name" value="HYDROPHOBIC PROTEIN RCI2 LOW TEMPERATURE AND SALT RESPONSIVE PROTEIN LTI6 -RELATED"/>
    <property type="match status" value="1"/>
</dbReference>
<gene>
    <name evidence="7" type="ORF">LUZ62_062905</name>
</gene>
<dbReference type="PROSITE" id="PS01309">
    <property type="entry name" value="UPF0057"/>
    <property type="match status" value="1"/>
</dbReference>
<dbReference type="Pfam" id="PF01679">
    <property type="entry name" value="Pmp3"/>
    <property type="match status" value="1"/>
</dbReference>
<keyword evidence="5 6" id="KW-0472">Membrane</keyword>
<accession>A0AAV8EBN8</accession>
<dbReference type="Proteomes" id="UP001140206">
    <property type="component" value="Chromosome 3"/>
</dbReference>
<comment type="similarity">
    <text evidence="2">Belongs to the UPF0057 (PMP3) family.</text>
</comment>
<dbReference type="PANTHER" id="PTHR21659:SF115">
    <property type="entry name" value="HYDROPHOBIC PROTEIN OSR8"/>
    <property type="match status" value="1"/>
</dbReference>
<evidence type="ECO:0000256" key="6">
    <source>
        <dbReference type="SAM" id="Phobius"/>
    </source>
</evidence>
<evidence type="ECO:0000256" key="2">
    <source>
        <dbReference type="ARBA" id="ARBA00009530"/>
    </source>
</evidence>
<comment type="caution">
    <text evidence="7">The sequence shown here is derived from an EMBL/GenBank/DDBJ whole genome shotgun (WGS) entry which is preliminary data.</text>
</comment>
<evidence type="ECO:0000313" key="7">
    <source>
        <dbReference type="EMBL" id="KAJ4778648.1"/>
    </source>
</evidence>
<proteinExistence type="inferred from homology"/>